<dbReference type="PROSITE" id="PS50066">
    <property type="entry name" value="MADS_BOX_2"/>
    <property type="match status" value="1"/>
</dbReference>
<reference evidence="3" key="1">
    <citation type="journal article" date="2021" name="bioRxiv">
        <title>Whole Genome Assembly and Annotation of Northern Wild Rice, Zizania palustris L., Supports a Whole Genome Duplication in the Zizania Genus.</title>
        <authorList>
            <person name="Haas M."/>
            <person name="Kono T."/>
            <person name="Macchietto M."/>
            <person name="Millas R."/>
            <person name="McGilp L."/>
            <person name="Shao M."/>
            <person name="Duquette J."/>
            <person name="Hirsch C.N."/>
            <person name="Kimball J."/>
        </authorList>
    </citation>
    <scope>NUCLEOTIDE SEQUENCE</scope>
    <source>
        <tissue evidence="3">Fresh leaf tissue</tissue>
    </source>
</reference>
<dbReference type="PANTHER" id="PTHR48019">
    <property type="entry name" value="SERUM RESPONSE FACTOR HOMOLOG"/>
    <property type="match status" value="1"/>
</dbReference>
<dbReference type="InterPro" id="IPR033896">
    <property type="entry name" value="MEF2-like_N"/>
</dbReference>
<reference evidence="3" key="2">
    <citation type="submission" date="2021-02" db="EMBL/GenBank/DDBJ databases">
        <authorList>
            <person name="Kimball J.A."/>
            <person name="Haas M.W."/>
            <person name="Macchietto M."/>
            <person name="Kono T."/>
            <person name="Duquette J."/>
            <person name="Shao M."/>
        </authorList>
    </citation>
    <scope>NUCLEOTIDE SEQUENCE</scope>
    <source>
        <tissue evidence="3">Fresh leaf tissue</tissue>
    </source>
</reference>
<dbReference type="Proteomes" id="UP000729402">
    <property type="component" value="Unassembled WGS sequence"/>
</dbReference>
<dbReference type="AlphaFoldDB" id="A0A8J5SED7"/>
<protein>
    <submittedName>
        <fullName evidence="3">Uncharacterized protein</fullName>
    </submittedName>
</protein>
<dbReference type="InterPro" id="IPR002100">
    <property type="entry name" value="TF_MADSbox"/>
</dbReference>
<dbReference type="GO" id="GO:0046983">
    <property type="term" value="F:protein dimerization activity"/>
    <property type="evidence" value="ECO:0007669"/>
    <property type="project" value="InterPro"/>
</dbReference>
<dbReference type="CDD" id="cd00265">
    <property type="entry name" value="MADS_MEF2_like"/>
    <property type="match status" value="1"/>
</dbReference>
<accession>A0A8J5SED7</accession>
<name>A0A8J5SED7_ZIZPA</name>
<dbReference type="OrthoDB" id="1898716at2759"/>
<gene>
    <name evidence="3" type="ORF">GUJ93_ZPchr0004g38254</name>
</gene>
<proteinExistence type="predicted"/>
<dbReference type="Pfam" id="PF01486">
    <property type="entry name" value="K-box"/>
    <property type="match status" value="1"/>
</dbReference>
<comment type="caution">
    <text evidence="3">The sequence shown here is derived from an EMBL/GenBank/DDBJ whole genome shotgun (WGS) entry which is preliminary data.</text>
</comment>
<keyword evidence="4" id="KW-1185">Reference proteome</keyword>
<dbReference type="GO" id="GO:0045944">
    <property type="term" value="P:positive regulation of transcription by RNA polymerase II"/>
    <property type="evidence" value="ECO:0007669"/>
    <property type="project" value="InterPro"/>
</dbReference>
<evidence type="ECO:0000259" key="2">
    <source>
        <dbReference type="PROSITE" id="PS51297"/>
    </source>
</evidence>
<feature type="domain" description="MADS-box" evidence="1">
    <location>
        <begin position="1"/>
        <end position="61"/>
    </location>
</feature>
<evidence type="ECO:0000259" key="1">
    <source>
        <dbReference type="PROSITE" id="PS50066"/>
    </source>
</evidence>
<feature type="domain" description="K-box" evidence="2">
    <location>
        <begin position="95"/>
        <end position="187"/>
    </location>
</feature>
<dbReference type="GO" id="GO:0003700">
    <property type="term" value="F:DNA-binding transcription factor activity"/>
    <property type="evidence" value="ECO:0007669"/>
    <property type="project" value="InterPro"/>
</dbReference>
<dbReference type="EMBL" id="JAAALK010000285">
    <property type="protein sequence ID" value="KAG8064634.1"/>
    <property type="molecule type" value="Genomic_DNA"/>
</dbReference>
<dbReference type="InterPro" id="IPR050142">
    <property type="entry name" value="MADS-box/MEF2_TF"/>
</dbReference>
<dbReference type="GO" id="GO:0005634">
    <property type="term" value="C:nucleus"/>
    <property type="evidence" value="ECO:0007669"/>
    <property type="project" value="InterPro"/>
</dbReference>
<dbReference type="SMART" id="SM00432">
    <property type="entry name" value="MADS"/>
    <property type="match status" value="1"/>
</dbReference>
<evidence type="ECO:0000313" key="3">
    <source>
        <dbReference type="EMBL" id="KAG8064634.1"/>
    </source>
</evidence>
<sequence length="237" mass="27324">MARGKVQMRRIENPVHRQVTFCKRRMSLLKKAKELSVLCDAEIGVIVFSPHGKLYELATNGDMLSLIDRYRSNLPEAPVESGEQNMSLVSLHRQHDVTQQEVLLLRQEVDLLQNSLRYMYGDKDINHMNLGELQSLESNLEIWVHNIRSTKMQIMSSEIEMLKNKEGILKAANDILQERVLLAINACILLNKQPFSQKHCHVLILSDLFQVWSYILEICYKKFVAGPFFCASTHICL</sequence>
<dbReference type="GO" id="GO:0000977">
    <property type="term" value="F:RNA polymerase II transcription regulatory region sequence-specific DNA binding"/>
    <property type="evidence" value="ECO:0007669"/>
    <property type="project" value="InterPro"/>
</dbReference>
<evidence type="ECO:0000313" key="4">
    <source>
        <dbReference type="Proteomes" id="UP000729402"/>
    </source>
</evidence>
<organism evidence="3 4">
    <name type="scientific">Zizania palustris</name>
    <name type="common">Northern wild rice</name>
    <dbReference type="NCBI Taxonomy" id="103762"/>
    <lineage>
        <taxon>Eukaryota</taxon>
        <taxon>Viridiplantae</taxon>
        <taxon>Streptophyta</taxon>
        <taxon>Embryophyta</taxon>
        <taxon>Tracheophyta</taxon>
        <taxon>Spermatophyta</taxon>
        <taxon>Magnoliopsida</taxon>
        <taxon>Liliopsida</taxon>
        <taxon>Poales</taxon>
        <taxon>Poaceae</taxon>
        <taxon>BOP clade</taxon>
        <taxon>Oryzoideae</taxon>
        <taxon>Oryzeae</taxon>
        <taxon>Zizaniinae</taxon>
        <taxon>Zizania</taxon>
    </lineage>
</organism>
<dbReference type="InterPro" id="IPR002487">
    <property type="entry name" value="TF_Kbox"/>
</dbReference>
<dbReference type="PROSITE" id="PS51297">
    <property type="entry name" value="K_BOX"/>
    <property type="match status" value="1"/>
</dbReference>
<dbReference type="PROSITE" id="PS00350">
    <property type="entry name" value="MADS_BOX_1"/>
    <property type="match status" value="1"/>
</dbReference>
<dbReference type="Pfam" id="PF00319">
    <property type="entry name" value="SRF-TF"/>
    <property type="match status" value="1"/>
</dbReference>